<dbReference type="Proteomes" id="UP001052140">
    <property type="component" value="Unassembled WGS sequence"/>
</dbReference>
<sequence>MIQEFKWCVRPELSMDNAPKIYERDFGDGYTQRQVAGINNLLRTFSVVVKVRRSEAIEVDKFLAQHKGVEPFYFIDPISKEKKKVVCTQWPAKVGITYTEFTCAFKEVADTKVSQSSSGECAIGDVPDLVAILDKKLEQFNG</sequence>
<protein>
    <submittedName>
        <fullName evidence="1 2">Tail protein</fullName>
    </submittedName>
</protein>
<keyword evidence="4" id="KW-1185">Reference proteome</keyword>
<gene>
    <name evidence="2" type="ORF">NCTC11621_00900</name>
    <name evidence="1" type="ORF">PA42_14190</name>
</gene>
<accession>A0A379EU71</accession>
<organism evidence="2 3">
    <name type="scientific">Pasteurella canis</name>
    <dbReference type="NCBI Taxonomy" id="753"/>
    <lineage>
        <taxon>Bacteria</taxon>
        <taxon>Pseudomonadati</taxon>
        <taxon>Pseudomonadota</taxon>
        <taxon>Gammaproteobacteria</taxon>
        <taxon>Pasteurellales</taxon>
        <taxon>Pasteurellaceae</taxon>
        <taxon>Pasteurella</taxon>
    </lineage>
</organism>
<dbReference type="EMBL" id="BPUX01000023">
    <property type="protein sequence ID" value="GJH43245.1"/>
    <property type="molecule type" value="Genomic_DNA"/>
</dbReference>
<name>A0A379EU71_9PAST</name>
<dbReference type="AlphaFoldDB" id="A0A379EU71"/>
<evidence type="ECO:0000313" key="3">
    <source>
        <dbReference type="Proteomes" id="UP000254704"/>
    </source>
</evidence>
<evidence type="ECO:0000313" key="4">
    <source>
        <dbReference type="Proteomes" id="UP001052140"/>
    </source>
</evidence>
<dbReference type="EMBL" id="UGTV01000015">
    <property type="protein sequence ID" value="SUC09876.1"/>
    <property type="molecule type" value="Genomic_DNA"/>
</dbReference>
<dbReference type="Pfam" id="PF05939">
    <property type="entry name" value="Phage_min_tail"/>
    <property type="match status" value="1"/>
</dbReference>
<dbReference type="Proteomes" id="UP000254704">
    <property type="component" value="Unassembled WGS sequence"/>
</dbReference>
<evidence type="ECO:0000313" key="1">
    <source>
        <dbReference type="EMBL" id="GJH43245.1"/>
    </source>
</evidence>
<dbReference type="InterPro" id="IPR010265">
    <property type="entry name" value="Phage_lambda_TipM"/>
</dbReference>
<evidence type="ECO:0000313" key="2">
    <source>
        <dbReference type="EMBL" id="SUC09876.1"/>
    </source>
</evidence>
<dbReference type="RefSeq" id="WP_226690816.1">
    <property type="nucleotide sequence ID" value="NZ_BPUX01000023.1"/>
</dbReference>
<reference evidence="2 3" key="1">
    <citation type="submission" date="2018-06" db="EMBL/GenBank/DDBJ databases">
        <authorList>
            <consortium name="Pathogen Informatics"/>
            <person name="Doyle S."/>
        </authorList>
    </citation>
    <scope>NUCLEOTIDE SEQUENCE [LARGE SCALE GENOMIC DNA]</scope>
    <source>
        <strain evidence="2 3">NCTC11621</strain>
    </source>
</reference>
<reference evidence="1" key="2">
    <citation type="submission" date="2024-05" db="EMBL/GenBank/DDBJ databases">
        <title>Determining zoonotic pasteurella genome.</title>
        <authorList>
            <person name="Maeda T."/>
            <person name="Takahashi T."/>
            <person name="Yoshida H."/>
        </authorList>
    </citation>
    <scope>NUCLEOTIDE SEQUENCE</scope>
    <source>
        <strain evidence="1">PA42</strain>
    </source>
</reference>
<proteinExistence type="predicted"/>